<proteinExistence type="predicted"/>
<keyword evidence="3" id="KW-1185">Reference proteome</keyword>
<dbReference type="Gene3D" id="3.30.160.20">
    <property type="match status" value="1"/>
</dbReference>
<dbReference type="PANTHER" id="PTHR33913:SF1">
    <property type="entry name" value="DRBM DOMAIN-CONTAINING PROTEIN"/>
    <property type="match status" value="1"/>
</dbReference>
<dbReference type="PANTHER" id="PTHR33913">
    <property type="entry name" value="ALEURONE LAYER MORPHOGENESIS PROTEIN"/>
    <property type="match status" value="1"/>
</dbReference>
<dbReference type="InterPro" id="IPR057237">
    <property type="entry name" value="DUF7915"/>
</dbReference>
<reference evidence="2" key="1">
    <citation type="journal article" date="2016" name="Nat. Genet.">
        <title>A high-quality carrot genome assembly provides new insights into carotenoid accumulation and asterid genome evolution.</title>
        <authorList>
            <person name="Iorizzo M."/>
            <person name="Ellison S."/>
            <person name="Senalik D."/>
            <person name="Zeng P."/>
            <person name="Satapoomin P."/>
            <person name="Huang J."/>
            <person name="Bowman M."/>
            <person name="Iovene M."/>
            <person name="Sanseverino W."/>
            <person name="Cavagnaro P."/>
            <person name="Yildiz M."/>
            <person name="Macko-Podgorni A."/>
            <person name="Moranska E."/>
            <person name="Grzebelus E."/>
            <person name="Grzebelus D."/>
            <person name="Ashrafi H."/>
            <person name="Zheng Z."/>
            <person name="Cheng S."/>
            <person name="Spooner D."/>
            <person name="Van Deynze A."/>
            <person name="Simon P."/>
        </authorList>
    </citation>
    <scope>NUCLEOTIDE SEQUENCE</scope>
    <source>
        <tissue evidence="2">Leaf</tissue>
    </source>
</reference>
<gene>
    <name evidence="2" type="ORF">DCAR_0831983</name>
</gene>
<evidence type="ECO:0000313" key="3">
    <source>
        <dbReference type="Proteomes" id="UP000077755"/>
    </source>
</evidence>
<sequence length="555" mass="61942">MKNMHQSDYKSSDVPEDQLSLTEKAIKDACNTCLALDDVPEDMPIKEDWPISKIVVMLVDPTKENCLYIFGSVTRGVWSFLEQTIDNHKLSSDGAVARKKRRRINKKDLVEEQYTTEAGYEQLAVPAIMNFTGLKKTDLVLLESHVVYSVSKEKTAANFFIVKCAVKFQEKLNITYWVPMKEVVESLQGPLANWLIGSWTPTSVTQSYHLLPYSEILSNYFSSDLSFGCLNNFKVMVSTSSFNTNEANDATIISPNMEDNIETGMAGPTCSLSSLHTVDSDETDAVSICKEDKTKNNVSSGKIYQQYRKRTSTRRDVTVSTLSVKDKLDTVKNTVTGLEVDNVGTLNKSFNNNSVKTNSPEKVEPTSFANEKELYVADKEKELSVAAFRVLLSKRERLTHQLRNLGDEIAICDKNIQTKSDGGKDSFPQKTDTSIDFRTEVCVQREAFQDSTCQHAKDQVSSQQVKGKSIIEAMIPDQIFCQVLDRICHDNKWTSPTYSVSTCDGGYTASVTVKGEDFELSVNVNDTVHPSPGAAKDSAAVQMIDKLRRFVGPNK</sequence>
<dbReference type="Pfam" id="PF25502">
    <property type="entry name" value="DUF7915"/>
    <property type="match status" value="1"/>
</dbReference>
<organism evidence="2 3">
    <name type="scientific">Daucus carota subsp. sativus</name>
    <name type="common">Carrot</name>
    <dbReference type="NCBI Taxonomy" id="79200"/>
    <lineage>
        <taxon>Eukaryota</taxon>
        <taxon>Viridiplantae</taxon>
        <taxon>Streptophyta</taxon>
        <taxon>Embryophyta</taxon>
        <taxon>Tracheophyta</taxon>
        <taxon>Spermatophyta</taxon>
        <taxon>Magnoliopsida</taxon>
        <taxon>eudicotyledons</taxon>
        <taxon>Gunneridae</taxon>
        <taxon>Pentapetalae</taxon>
        <taxon>asterids</taxon>
        <taxon>campanulids</taxon>
        <taxon>Apiales</taxon>
        <taxon>Apiaceae</taxon>
        <taxon>Apioideae</taxon>
        <taxon>Scandiceae</taxon>
        <taxon>Daucinae</taxon>
        <taxon>Daucus</taxon>
        <taxon>Daucus sect. Daucus</taxon>
    </lineage>
</organism>
<name>A0AAF0XSS8_DAUCS</name>
<accession>A0AAF0XSS8</accession>
<reference evidence="2" key="2">
    <citation type="submission" date="2022-03" db="EMBL/GenBank/DDBJ databases">
        <title>Draft title - Genomic analysis of global carrot germplasm unveils the trajectory of domestication and the origin of high carotenoid orange carrot.</title>
        <authorList>
            <person name="Iorizzo M."/>
            <person name="Ellison S."/>
            <person name="Senalik D."/>
            <person name="Macko-Podgorni A."/>
            <person name="Grzebelus D."/>
            <person name="Bostan H."/>
            <person name="Rolling W."/>
            <person name="Curaba J."/>
            <person name="Simon P."/>
        </authorList>
    </citation>
    <scope>NUCLEOTIDE SEQUENCE</scope>
    <source>
        <tissue evidence="2">Leaf</tissue>
    </source>
</reference>
<evidence type="ECO:0000313" key="2">
    <source>
        <dbReference type="EMBL" id="WOH12479.1"/>
    </source>
</evidence>
<feature type="domain" description="DUF7915" evidence="1">
    <location>
        <begin position="74"/>
        <end position="222"/>
    </location>
</feature>
<dbReference type="EMBL" id="CP093350">
    <property type="protein sequence ID" value="WOH12479.1"/>
    <property type="molecule type" value="Genomic_DNA"/>
</dbReference>
<evidence type="ECO:0000259" key="1">
    <source>
        <dbReference type="Pfam" id="PF25502"/>
    </source>
</evidence>
<protein>
    <recommendedName>
        <fullName evidence="1">DUF7915 domain-containing protein</fullName>
    </recommendedName>
</protein>
<dbReference type="AlphaFoldDB" id="A0AAF0XSS8"/>
<dbReference type="Proteomes" id="UP000077755">
    <property type="component" value="Chromosome 8"/>
</dbReference>
<dbReference type="CDD" id="cd00048">
    <property type="entry name" value="DSRM_SF"/>
    <property type="match status" value="1"/>
</dbReference>